<dbReference type="InterPro" id="IPR015421">
    <property type="entry name" value="PyrdxlP-dep_Trfase_major"/>
</dbReference>
<dbReference type="InterPro" id="IPR018176">
    <property type="entry name" value="Tryptophanase_CS"/>
</dbReference>
<comment type="cofactor">
    <cofactor evidence="1">
        <name>pyridoxal 5'-phosphate</name>
        <dbReference type="ChEBI" id="CHEBI:597326"/>
    </cofactor>
</comment>
<dbReference type="Pfam" id="PF01212">
    <property type="entry name" value="Beta_elim_lyase"/>
    <property type="match status" value="1"/>
</dbReference>
<keyword evidence="5" id="KW-0456">Lyase</keyword>
<dbReference type="PANTHER" id="PTHR32325:SF4">
    <property type="entry name" value="TRYPTOPHANASE"/>
    <property type="match status" value="1"/>
</dbReference>
<dbReference type="InterPro" id="IPR001597">
    <property type="entry name" value="ArAA_b-elim_lyase/Thr_aldolase"/>
</dbReference>
<comment type="similarity">
    <text evidence="2">Belongs to the beta-eliminating lyase family.</text>
</comment>
<name>A0ABY1NJ10_9RHOB</name>
<evidence type="ECO:0000259" key="6">
    <source>
        <dbReference type="Pfam" id="PF01212"/>
    </source>
</evidence>
<protein>
    <submittedName>
        <fullName evidence="7">Tryptophanase</fullName>
    </submittedName>
</protein>
<dbReference type="RefSeq" id="WP_283424960.1">
    <property type="nucleotide sequence ID" value="NZ_FXTY01000002.1"/>
</dbReference>
<evidence type="ECO:0000256" key="3">
    <source>
        <dbReference type="ARBA" id="ARBA00011881"/>
    </source>
</evidence>
<dbReference type="Gene3D" id="3.90.1150.10">
    <property type="entry name" value="Aspartate Aminotransferase, domain 1"/>
    <property type="match status" value="1"/>
</dbReference>
<dbReference type="InterPro" id="IPR011166">
    <property type="entry name" value="Beta-eliminating_lyase"/>
</dbReference>
<proteinExistence type="inferred from homology"/>
<gene>
    <name evidence="7" type="ORF">SAMN06265373_102202</name>
</gene>
<comment type="subunit">
    <text evidence="3">Homotetramer.</text>
</comment>
<evidence type="ECO:0000256" key="5">
    <source>
        <dbReference type="ARBA" id="ARBA00023239"/>
    </source>
</evidence>
<organism evidence="7 8">
    <name type="scientific">Shimia sagamensis</name>
    <dbReference type="NCBI Taxonomy" id="1566352"/>
    <lineage>
        <taxon>Bacteria</taxon>
        <taxon>Pseudomonadati</taxon>
        <taxon>Pseudomonadota</taxon>
        <taxon>Alphaproteobacteria</taxon>
        <taxon>Rhodobacterales</taxon>
        <taxon>Roseobacteraceae</taxon>
    </lineage>
</organism>
<accession>A0ABY1NJ10</accession>
<dbReference type="PIRSF" id="PIRSF001386">
    <property type="entry name" value="Trpase"/>
    <property type="match status" value="1"/>
</dbReference>
<feature type="domain" description="Aromatic amino acid beta-eliminating lyase/threonine aldolase" evidence="6">
    <location>
        <begin position="46"/>
        <end position="419"/>
    </location>
</feature>
<dbReference type="CDD" id="cd00617">
    <property type="entry name" value="Tnase_like"/>
    <property type="match status" value="1"/>
</dbReference>
<keyword evidence="4" id="KW-0663">Pyridoxal phosphate</keyword>
<evidence type="ECO:0000256" key="4">
    <source>
        <dbReference type="ARBA" id="ARBA00022898"/>
    </source>
</evidence>
<dbReference type="EMBL" id="FXTY01000002">
    <property type="protein sequence ID" value="SMP10922.1"/>
    <property type="molecule type" value="Genomic_DNA"/>
</dbReference>
<comment type="caution">
    <text evidence="7">The sequence shown here is derived from an EMBL/GenBank/DDBJ whole genome shotgun (WGS) entry which is preliminary data.</text>
</comment>
<evidence type="ECO:0000256" key="1">
    <source>
        <dbReference type="ARBA" id="ARBA00001933"/>
    </source>
</evidence>
<dbReference type="PROSITE" id="PS00853">
    <property type="entry name" value="BETA_ELIM_LYASE"/>
    <property type="match status" value="1"/>
</dbReference>
<dbReference type="Gene3D" id="3.40.640.10">
    <property type="entry name" value="Type I PLP-dependent aspartate aminotransferase-like (Major domain)"/>
    <property type="match status" value="1"/>
</dbReference>
<sequence>MKTIIEPFRIKSVEPIRMTTRDERKTLIKDAHFNLFGLQSDDVLIDLLTDSGTGAMSAKQWSAVMSGDESYAGSPSFYRFQAAVKNLMPFKHVIPTHQGRAAEAILFSMFGGTGKNIPNNTHFDTTRGNIEASGAEGHDLVIAEGLDPSNLHPFKGNMDLARLEAYLQEHGDTVPCVMITITNNAGGGQPVSLENIRATAALARKFGKPFFIDGCRFAENAWFIKQREEGQSSRSITDIVRDCFAVADGMTMSAKKDAFGNIGGWLALNDDDLAEQARNHLIRTEGFPTYGGLAGRDLEALAQGLTEIVDEDYLRYRIRTNTYIVDKLDALGVPVVKPAGGHAVFIDARAWLPHIPPLQYPGQALAVALYELGGIRGCEIGTVMFGAHPDGTETPAAMDLVRLAIPRRTYTQSHADYLVEVFEEFVEHKDSLTGFQITRQPDLMRHFTCQFERLAD</sequence>
<dbReference type="InterPro" id="IPR015424">
    <property type="entry name" value="PyrdxlP-dep_Trfase"/>
</dbReference>
<evidence type="ECO:0000313" key="7">
    <source>
        <dbReference type="EMBL" id="SMP10922.1"/>
    </source>
</evidence>
<dbReference type="NCBIfam" id="NF009709">
    <property type="entry name" value="PRK13238.1"/>
    <property type="match status" value="1"/>
</dbReference>
<dbReference type="PANTHER" id="PTHR32325">
    <property type="entry name" value="BETA-ELIMINATING LYASE-LIKE PROTEIN-RELATED"/>
    <property type="match status" value="1"/>
</dbReference>
<evidence type="ECO:0000256" key="2">
    <source>
        <dbReference type="ARBA" id="ARBA00009721"/>
    </source>
</evidence>
<dbReference type="Proteomes" id="UP001157961">
    <property type="component" value="Unassembled WGS sequence"/>
</dbReference>
<reference evidence="7 8" key="1">
    <citation type="submission" date="2017-05" db="EMBL/GenBank/DDBJ databases">
        <authorList>
            <person name="Varghese N."/>
            <person name="Submissions S."/>
        </authorList>
    </citation>
    <scope>NUCLEOTIDE SEQUENCE [LARGE SCALE GENOMIC DNA]</scope>
    <source>
        <strain evidence="7 8">DSM 29734</strain>
    </source>
</reference>
<keyword evidence="8" id="KW-1185">Reference proteome</keyword>
<dbReference type="SUPFAM" id="SSF53383">
    <property type="entry name" value="PLP-dependent transferases"/>
    <property type="match status" value="1"/>
</dbReference>
<dbReference type="InterPro" id="IPR015422">
    <property type="entry name" value="PyrdxlP-dep_Trfase_small"/>
</dbReference>
<evidence type="ECO:0000313" key="8">
    <source>
        <dbReference type="Proteomes" id="UP001157961"/>
    </source>
</evidence>